<dbReference type="Proteomes" id="UP000092444">
    <property type="component" value="Unassembled WGS sequence"/>
</dbReference>
<evidence type="ECO:0000313" key="2">
    <source>
        <dbReference type="EnsemblMetazoa" id="GMOY006315-PA"/>
    </source>
</evidence>
<dbReference type="GO" id="GO:0005615">
    <property type="term" value="C:extracellular space"/>
    <property type="evidence" value="ECO:0007669"/>
    <property type="project" value="TreeGrafter"/>
</dbReference>
<dbReference type="PhylomeDB" id="A0A1B0FQT8"/>
<dbReference type="EnsemblMetazoa" id="GMOY006315-RA">
    <property type="protein sequence ID" value="GMOY006315-PA"/>
    <property type="gene ID" value="GMOY006315"/>
</dbReference>
<proteinExistence type="predicted"/>
<evidence type="ECO:0000256" key="1">
    <source>
        <dbReference type="SAM" id="SignalP"/>
    </source>
</evidence>
<feature type="signal peptide" evidence="1">
    <location>
        <begin position="1"/>
        <end position="19"/>
    </location>
</feature>
<dbReference type="InterPro" id="IPR029034">
    <property type="entry name" value="Cystine-knot_cytokine"/>
</dbReference>
<dbReference type="GO" id="GO:0007166">
    <property type="term" value="P:cell surface receptor signaling pathway"/>
    <property type="evidence" value="ECO:0007669"/>
    <property type="project" value="TreeGrafter"/>
</dbReference>
<dbReference type="PANTHER" id="PTHR31129">
    <property type="entry name" value="GLYCOPROTEIN HORMONE ALPHA-2"/>
    <property type="match status" value="1"/>
</dbReference>
<dbReference type="PANTHER" id="PTHR31129:SF2">
    <property type="entry name" value="GLYCOPROTEIN HORMONE ALPHA-2"/>
    <property type="match status" value="1"/>
</dbReference>
<sequence length="125" mass="13984">MLLWKVLALLLLSILLVFAKENWIRPGCHKVGNTRKIAIPECVEFHITTNACRGFCESYAVPSAAWSSAAVSSFFKPTKPVISVGQCCNMMESEEIQKRVLCINGMRNFTFKSAVSCSCYHCKKD</sequence>
<dbReference type="AlphaFoldDB" id="A0A1B0FQT8"/>
<reference evidence="2" key="1">
    <citation type="submission" date="2020-05" db="UniProtKB">
        <authorList>
            <consortium name="EnsemblMetazoa"/>
        </authorList>
    </citation>
    <scope>IDENTIFICATION</scope>
    <source>
        <strain evidence="2">Yale</strain>
    </source>
</reference>
<dbReference type="STRING" id="37546.A0A1B0FQT8"/>
<protein>
    <submittedName>
        <fullName evidence="2">Uncharacterized protein</fullName>
    </submittedName>
</protein>
<dbReference type="EMBL" id="CCAG010000954">
    <property type="status" value="NOT_ANNOTATED_CDS"/>
    <property type="molecule type" value="Genomic_DNA"/>
</dbReference>
<organism evidence="2 3">
    <name type="scientific">Glossina morsitans morsitans</name>
    <name type="common">Savannah tsetse fly</name>
    <dbReference type="NCBI Taxonomy" id="37546"/>
    <lineage>
        <taxon>Eukaryota</taxon>
        <taxon>Metazoa</taxon>
        <taxon>Ecdysozoa</taxon>
        <taxon>Arthropoda</taxon>
        <taxon>Hexapoda</taxon>
        <taxon>Insecta</taxon>
        <taxon>Pterygota</taxon>
        <taxon>Neoptera</taxon>
        <taxon>Endopterygota</taxon>
        <taxon>Diptera</taxon>
        <taxon>Brachycera</taxon>
        <taxon>Muscomorpha</taxon>
        <taxon>Hippoboscoidea</taxon>
        <taxon>Glossinidae</taxon>
        <taxon>Glossina</taxon>
    </lineage>
</organism>
<name>A0A1B0FQT8_GLOMM</name>
<dbReference type="VEuPathDB" id="VectorBase:GMOY006315"/>
<dbReference type="InterPro" id="IPR052680">
    <property type="entry name" value="Glyco_Hormone_Alpha"/>
</dbReference>
<dbReference type="GO" id="GO:0051427">
    <property type="term" value="F:hormone receptor binding"/>
    <property type="evidence" value="ECO:0007669"/>
    <property type="project" value="TreeGrafter"/>
</dbReference>
<keyword evidence="1" id="KW-0732">Signal</keyword>
<accession>A0A1B0FQT8</accession>
<keyword evidence="3" id="KW-1185">Reference proteome</keyword>
<evidence type="ECO:0000313" key="3">
    <source>
        <dbReference type="Proteomes" id="UP000092444"/>
    </source>
</evidence>
<feature type="chain" id="PRO_5008407713" evidence="1">
    <location>
        <begin position="20"/>
        <end position="125"/>
    </location>
</feature>
<dbReference type="FunFam" id="2.10.90.10:FF:000049">
    <property type="entry name" value="Glycoprotein hormone alpha 2"/>
    <property type="match status" value="1"/>
</dbReference>
<dbReference type="Gene3D" id="2.10.90.10">
    <property type="entry name" value="Cystine-knot cytokines"/>
    <property type="match status" value="1"/>
</dbReference>